<keyword evidence="2" id="KW-1133">Transmembrane helix</keyword>
<dbReference type="EMBL" id="PTRA01000001">
    <property type="protein sequence ID" value="PQA60553.1"/>
    <property type="molecule type" value="Genomic_DNA"/>
</dbReference>
<dbReference type="OrthoDB" id="1066121at2"/>
<keyword evidence="2" id="KW-0812">Transmembrane</keyword>
<keyword evidence="1" id="KW-0175">Coiled coil</keyword>
<evidence type="ECO:0008006" key="5">
    <source>
        <dbReference type="Google" id="ProtNLM"/>
    </source>
</evidence>
<feature type="coiled-coil region" evidence="1">
    <location>
        <begin position="472"/>
        <end position="499"/>
    </location>
</feature>
<accession>A0A2S7IS59</accession>
<keyword evidence="4" id="KW-1185">Reference proteome</keyword>
<feature type="transmembrane region" description="Helical" evidence="2">
    <location>
        <begin position="6"/>
        <end position="22"/>
    </location>
</feature>
<organism evidence="3 4">
    <name type="scientific">Siphonobacter curvatus</name>
    <dbReference type="NCBI Taxonomy" id="2094562"/>
    <lineage>
        <taxon>Bacteria</taxon>
        <taxon>Pseudomonadati</taxon>
        <taxon>Bacteroidota</taxon>
        <taxon>Cytophagia</taxon>
        <taxon>Cytophagales</taxon>
        <taxon>Cytophagaceae</taxon>
        <taxon>Siphonobacter</taxon>
    </lineage>
</organism>
<evidence type="ECO:0000256" key="2">
    <source>
        <dbReference type="SAM" id="Phobius"/>
    </source>
</evidence>
<reference evidence="4" key="1">
    <citation type="submission" date="2018-02" db="EMBL/GenBank/DDBJ databases">
        <title>Genome sequencing of Solimonas sp. HR-BB.</title>
        <authorList>
            <person name="Lee Y."/>
            <person name="Jeon C.O."/>
        </authorList>
    </citation>
    <scope>NUCLEOTIDE SEQUENCE [LARGE SCALE GENOMIC DNA]</scope>
    <source>
        <strain evidence="4">HR-U</strain>
    </source>
</reference>
<feature type="transmembrane region" description="Helical" evidence="2">
    <location>
        <begin position="231"/>
        <end position="250"/>
    </location>
</feature>
<dbReference type="RefSeq" id="WP_104712961.1">
    <property type="nucleotide sequence ID" value="NZ_PTRA01000001.1"/>
</dbReference>
<comment type="caution">
    <text evidence="3">The sequence shown here is derived from an EMBL/GenBank/DDBJ whole genome shotgun (WGS) entry which is preliminary data.</text>
</comment>
<dbReference type="AlphaFoldDB" id="A0A2S7IS59"/>
<evidence type="ECO:0000313" key="4">
    <source>
        <dbReference type="Proteomes" id="UP000239590"/>
    </source>
</evidence>
<keyword evidence="2" id="KW-0472">Membrane</keyword>
<feature type="transmembrane region" description="Helical" evidence="2">
    <location>
        <begin position="190"/>
        <end position="211"/>
    </location>
</feature>
<protein>
    <recommendedName>
        <fullName evidence="5">MotA/TolQ/ExbB proton channel domain-containing protein</fullName>
    </recommendedName>
</protein>
<gene>
    <name evidence="3" type="ORF">C5O19_13330</name>
</gene>
<name>A0A2S7IS59_9BACT</name>
<proteinExistence type="predicted"/>
<sequence length="531" mass="60687">MTQLIEIVIILGILVAQGWVWLDTRGRISRFRELIPEGSVFSLRRYRILRQDLEQLSTAEVLKQIESLSQRTHVNDLQLEELTRREDQLVVLLSKELHEVMRAEAEAELQQIRQDLWNFKTMNPGRETLELPLIVSTDKTEGIGKILESINTYLIRNRTSLADFNLLRDITERNLDAEEEGINLTMPIPLYLGLMGTMAGIVIGLFAMPAVGSASFLQGEGVNNLIGGVKIAMLASLAGLLLTVLNSWTFRNSKATLESRKQGFFSFLQTELLPILSEGVNAGIFATLNRSIQDFSTTFRDNVQELSGMVDKNHASLMAQQKALDTLQKVDLNRVASFNIQVLSQLDSSLDSLEKFGYYLNQLNGLVDNTQKIVERTQNVEDISVQISKSLQQSQDLYLYLTSHFKQLDQHGQAFNNKVGQYDDLIDQSLRALDRTIHDQLKSIEDIKIREINATDQYFTQNRDKLSKLDYLELLERNAELYQKENAQRQEQIRQQLEALGRQQGQTQQLIERMVKRMEKGAWSRMFSTKS</sequence>
<feature type="coiled-coil region" evidence="1">
    <location>
        <begin position="95"/>
        <end position="122"/>
    </location>
</feature>
<dbReference type="Proteomes" id="UP000239590">
    <property type="component" value="Unassembled WGS sequence"/>
</dbReference>
<evidence type="ECO:0000313" key="3">
    <source>
        <dbReference type="EMBL" id="PQA60553.1"/>
    </source>
</evidence>
<evidence type="ECO:0000256" key="1">
    <source>
        <dbReference type="SAM" id="Coils"/>
    </source>
</evidence>